<dbReference type="InterPro" id="IPR011993">
    <property type="entry name" value="PH-like_dom_sf"/>
</dbReference>
<dbReference type="VEuPathDB" id="FungiDB:LELG_00500"/>
<dbReference type="AlphaFoldDB" id="A5DT14"/>
<feature type="compositionally biased region" description="Acidic residues" evidence="1">
    <location>
        <begin position="64"/>
        <end position="77"/>
    </location>
</feature>
<dbReference type="HOGENOM" id="CLU_067861_0_1_1"/>
<dbReference type="Gene3D" id="2.30.29.30">
    <property type="entry name" value="Pleckstrin-homology domain (PH domain)/Phosphotyrosine-binding domain (PTB)"/>
    <property type="match status" value="1"/>
</dbReference>
<reference evidence="3 4" key="1">
    <citation type="journal article" date="2009" name="Nature">
        <title>Evolution of pathogenicity and sexual reproduction in eight Candida genomes.</title>
        <authorList>
            <person name="Butler G."/>
            <person name="Rasmussen M.D."/>
            <person name="Lin M.F."/>
            <person name="Santos M.A."/>
            <person name="Sakthikumar S."/>
            <person name="Munro C.A."/>
            <person name="Rheinbay E."/>
            <person name="Grabherr M."/>
            <person name="Forche A."/>
            <person name="Reedy J.L."/>
            <person name="Agrafioti I."/>
            <person name="Arnaud M.B."/>
            <person name="Bates S."/>
            <person name="Brown A.J."/>
            <person name="Brunke S."/>
            <person name="Costanzo M.C."/>
            <person name="Fitzpatrick D.A."/>
            <person name="de Groot P.W."/>
            <person name="Harris D."/>
            <person name="Hoyer L.L."/>
            <person name="Hube B."/>
            <person name="Klis F.M."/>
            <person name="Kodira C."/>
            <person name="Lennard N."/>
            <person name="Logue M.E."/>
            <person name="Martin R."/>
            <person name="Neiman A.M."/>
            <person name="Nikolaou E."/>
            <person name="Quail M.A."/>
            <person name="Quinn J."/>
            <person name="Santos M.C."/>
            <person name="Schmitzberger F.F."/>
            <person name="Sherlock G."/>
            <person name="Shah P."/>
            <person name="Silverstein K.A."/>
            <person name="Skrzypek M.S."/>
            <person name="Soll D."/>
            <person name="Staggs R."/>
            <person name="Stansfield I."/>
            <person name="Stumpf M.P."/>
            <person name="Sudbery P.E."/>
            <person name="Srikantha T."/>
            <person name="Zeng Q."/>
            <person name="Berman J."/>
            <person name="Berriman M."/>
            <person name="Heitman J."/>
            <person name="Gow N.A."/>
            <person name="Lorenz M.C."/>
            <person name="Birren B.W."/>
            <person name="Kellis M."/>
            <person name="Cuomo C.A."/>
        </authorList>
    </citation>
    <scope>NUCLEOTIDE SEQUENCE [LARGE SCALE GENOMIC DNA]</scope>
    <source>
        <strain evidence="4">ATCC 11503 / BCRC 21390 / CBS 2605 / JCM 1781 / NBRC 1676 / NRRL YB-4239</strain>
    </source>
</reference>
<dbReference type="SMART" id="SM00160">
    <property type="entry name" value="RanBD"/>
    <property type="match status" value="1"/>
</dbReference>
<dbReference type="FunCoup" id="A5DT14">
    <property type="interactions" value="997"/>
</dbReference>
<dbReference type="OrthoDB" id="2357150at2759"/>
<dbReference type="GO" id="GO:0005737">
    <property type="term" value="C:cytoplasm"/>
    <property type="evidence" value="ECO:0007669"/>
    <property type="project" value="TreeGrafter"/>
</dbReference>
<dbReference type="FunFam" id="2.30.29.30:FF:000312">
    <property type="entry name" value="Ran binding protein 1"/>
    <property type="match status" value="1"/>
</dbReference>
<name>A5DT14_LODEL</name>
<gene>
    <name evidence="3" type="ORF">LELG_00500</name>
</gene>
<evidence type="ECO:0000259" key="2">
    <source>
        <dbReference type="PROSITE" id="PS50196"/>
    </source>
</evidence>
<dbReference type="OMA" id="NFKDSFM"/>
<feature type="compositionally biased region" description="Basic and acidic residues" evidence="1">
    <location>
        <begin position="49"/>
        <end position="63"/>
    </location>
</feature>
<dbReference type="InParanoid" id="A5DT14"/>
<dbReference type="eggNOG" id="KOG0864">
    <property type="taxonomic scope" value="Eukaryota"/>
</dbReference>
<dbReference type="GO" id="GO:0005096">
    <property type="term" value="F:GTPase activator activity"/>
    <property type="evidence" value="ECO:0007669"/>
    <property type="project" value="TreeGrafter"/>
</dbReference>
<dbReference type="GO" id="GO:0005643">
    <property type="term" value="C:nuclear pore"/>
    <property type="evidence" value="ECO:0007669"/>
    <property type="project" value="TreeGrafter"/>
</dbReference>
<proteinExistence type="predicted"/>
<dbReference type="EMBL" id="CH981524">
    <property type="protein sequence ID" value="EDK42322.1"/>
    <property type="molecule type" value="Genomic_DNA"/>
</dbReference>
<feature type="domain" description="RanBD1" evidence="2">
    <location>
        <begin position="78"/>
        <end position="215"/>
    </location>
</feature>
<dbReference type="Pfam" id="PF00638">
    <property type="entry name" value="Ran_BP1"/>
    <property type="match status" value="1"/>
</dbReference>
<dbReference type="InterPro" id="IPR000156">
    <property type="entry name" value="Ran_bind_dom"/>
</dbReference>
<evidence type="ECO:0000313" key="3">
    <source>
        <dbReference type="EMBL" id="EDK42322.1"/>
    </source>
</evidence>
<dbReference type="PROSITE" id="PS50196">
    <property type="entry name" value="RANBD1"/>
    <property type="match status" value="1"/>
</dbReference>
<dbReference type="GeneID" id="5235121"/>
<feature type="compositionally biased region" description="Low complexity" evidence="1">
    <location>
        <begin position="39"/>
        <end position="48"/>
    </location>
</feature>
<dbReference type="PANTHER" id="PTHR23138:SF87">
    <property type="entry name" value="E3 SUMO-PROTEIN LIGASE RANBP2"/>
    <property type="match status" value="1"/>
</dbReference>
<evidence type="ECO:0000313" key="4">
    <source>
        <dbReference type="Proteomes" id="UP000001996"/>
    </source>
</evidence>
<dbReference type="CDD" id="cd13179">
    <property type="entry name" value="RanBD_RanBP1"/>
    <property type="match status" value="1"/>
</dbReference>
<dbReference type="SUPFAM" id="SSF50729">
    <property type="entry name" value="PH domain-like"/>
    <property type="match status" value="1"/>
</dbReference>
<protein>
    <submittedName>
        <fullName evidence="3">Ran-specific GTPase-activating protein 1</fullName>
    </submittedName>
</protein>
<dbReference type="Proteomes" id="UP000001996">
    <property type="component" value="Unassembled WGS sequence"/>
</dbReference>
<dbReference type="STRING" id="379508.A5DT14"/>
<dbReference type="InterPro" id="IPR045255">
    <property type="entry name" value="RanBP1-like"/>
</dbReference>
<dbReference type="PANTHER" id="PTHR23138">
    <property type="entry name" value="RAN BINDING PROTEIN"/>
    <property type="match status" value="1"/>
</dbReference>
<evidence type="ECO:0000256" key="1">
    <source>
        <dbReference type="SAM" id="MobiDB-lite"/>
    </source>
</evidence>
<keyword evidence="4" id="KW-1185">Reference proteome</keyword>
<dbReference type="GO" id="GO:0006913">
    <property type="term" value="P:nucleocytoplasmic transport"/>
    <property type="evidence" value="ECO:0007669"/>
    <property type="project" value="InterPro"/>
</dbReference>
<feature type="region of interest" description="Disordered" evidence="1">
    <location>
        <begin position="1"/>
        <end position="78"/>
    </location>
</feature>
<sequence length="222" mass="25115">MSAEETKPTSVEESSVPKPPTSNVFSMFGAKKEKKEEPTTTTTTTTTTPDDKKDEESSSKKDDKDDDDKADEEEVDVEFTPVIQLDKKVDVKTNEEDEEVVYKVRAKLFRFHADLKEWKERGTGDVKFLKHKETGKTRIVMRRDKTLKICANHLISPDYELKPNIGSDRSWVYNVTADVSEGEPEAQTLAIRFGNKENADLFKEHFDEAKKSNGSSTAAKSD</sequence>
<organism evidence="3 4">
    <name type="scientific">Lodderomyces elongisporus (strain ATCC 11503 / CBS 2605 / JCM 1781 / NBRC 1676 / NRRL YB-4239)</name>
    <name type="common">Yeast</name>
    <name type="synonym">Saccharomyces elongisporus</name>
    <dbReference type="NCBI Taxonomy" id="379508"/>
    <lineage>
        <taxon>Eukaryota</taxon>
        <taxon>Fungi</taxon>
        <taxon>Dikarya</taxon>
        <taxon>Ascomycota</taxon>
        <taxon>Saccharomycotina</taxon>
        <taxon>Pichiomycetes</taxon>
        <taxon>Debaryomycetaceae</taxon>
        <taxon>Candida/Lodderomyces clade</taxon>
        <taxon>Lodderomyces</taxon>
    </lineage>
</organism>
<dbReference type="KEGG" id="lel:PVL30_000485"/>
<accession>A5DT14</accession>
<dbReference type="InterPro" id="IPR045256">
    <property type="entry name" value="RanBP1_RanBD"/>
</dbReference>